<evidence type="ECO:0000256" key="6">
    <source>
        <dbReference type="ARBA" id="ARBA00023274"/>
    </source>
</evidence>
<dbReference type="GO" id="GO:0003735">
    <property type="term" value="F:structural constituent of ribosome"/>
    <property type="evidence" value="ECO:0007669"/>
    <property type="project" value="InterPro"/>
</dbReference>
<keyword evidence="3" id="KW-0699">rRNA-binding</keyword>
<dbReference type="PIRSF" id="PIRSF002122">
    <property type="entry name" value="RPS7p_RPS7a_RPS5e_RPS7o"/>
    <property type="match status" value="1"/>
</dbReference>
<dbReference type="PANTHER" id="PTHR11205">
    <property type="entry name" value="RIBOSOMAL PROTEIN S7"/>
    <property type="match status" value="1"/>
</dbReference>
<evidence type="ECO:0000256" key="7">
    <source>
        <dbReference type="ARBA" id="ARBA00035504"/>
    </source>
</evidence>
<dbReference type="Pfam" id="PF00177">
    <property type="entry name" value="Ribosomal_S7"/>
    <property type="match status" value="1"/>
</dbReference>
<proteinExistence type="inferred from homology"/>
<geneLocation type="plastid" evidence="9"/>
<dbReference type="NCBIfam" id="TIGR01029">
    <property type="entry name" value="rpsG_bact"/>
    <property type="match status" value="1"/>
</dbReference>
<dbReference type="GO" id="GO:0019843">
    <property type="term" value="F:rRNA binding"/>
    <property type="evidence" value="ECO:0007669"/>
    <property type="project" value="UniProtKB-KW"/>
</dbReference>
<dbReference type="InterPro" id="IPR036823">
    <property type="entry name" value="Ribosomal_uS7_dom_sf"/>
</dbReference>
<dbReference type="AlphaFoldDB" id="A0A0B4N4W9"/>
<organism evidence="9">
    <name type="scientific">Epipogium roseum</name>
    <dbReference type="NCBI Taxonomy" id="556037"/>
    <lineage>
        <taxon>Eukaryota</taxon>
        <taxon>Viridiplantae</taxon>
        <taxon>Streptophyta</taxon>
        <taxon>Embryophyta</taxon>
        <taxon>Tracheophyta</taxon>
        <taxon>Spermatophyta</taxon>
        <taxon>Magnoliopsida</taxon>
        <taxon>Liliopsida</taxon>
        <taxon>Asparagales</taxon>
        <taxon>Orchidaceae</taxon>
        <taxon>Epidendroideae</taxon>
        <taxon>Nervilieae</taxon>
        <taxon>Epipogiinae</taxon>
        <taxon>Epipogium</taxon>
    </lineage>
</organism>
<dbReference type="InterPro" id="IPR005717">
    <property type="entry name" value="Ribosomal_uS7_bac/org-type"/>
</dbReference>
<dbReference type="RefSeq" id="YP_009121256.1">
    <property type="nucleotide sequence ID" value="NC_026448.1"/>
</dbReference>
<dbReference type="EMBL" id="KJ772291">
    <property type="protein sequence ID" value="AII40866.1"/>
    <property type="molecule type" value="Genomic_DNA"/>
</dbReference>
<reference evidence="9" key="1">
    <citation type="submission" date="2014-05" db="EMBL/GenBank/DDBJ databases">
        <authorList>
            <person name="Logacheva M.D."/>
        </authorList>
    </citation>
    <scope>NUCLEOTIDE SEQUENCE</scope>
</reference>
<dbReference type="SUPFAM" id="SSF47973">
    <property type="entry name" value="Ribosomal protein S7"/>
    <property type="match status" value="1"/>
</dbReference>
<accession>A0A0B4N4W9</accession>
<feature type="domain" description="Small ribosomal subunit protein uS7" evidence="8">
    <location>
        <begin position="3"/>
        <end position="149"/>
    </location>
</feature>
<dbReference type="GeneID" id="24147823"/>
<dbReference type="InterPro" id="IPR023798">
    <property type="entry name" value="Ribosomal_uS7_dom"/>
</dbReference>
<evidence type="ECO:0000256" key="2">
    <source>
        <dbReference type="ARBA" id="ARBA00007151"/>
    </source>
</evidence>
<dbReference type="Gene3D" id="1.10.455.10">
    <property type="entry name" value="Ribosomal protein S7 domain"/>
    <property type="match status" value="1"/>
</dbReference>
<gene>
    <name evidence="9" type="primary">rps7</name>
</gene>
<reference evidence="9" key="2">
    <citation type="journal article" date="2015" name="Genome Biol. Evol.">
        <title>Exploring the Limits for Reduction of Plastid Genomes: a Case Study of the Mycoheterotrophic Orchids Epipogium aphyllum and Epipogium roseum.</title>
        <authorList>
            <person name="Schelkunov M."/>
            <person name="Shtratnikova V."/>
            <person name="Nuraliev M."/>
            <person name="Selosse M.A."/>
            <person name="Penin A."/>
            <person name="Logacheva M."/>
        </authorList>
    </citation>
    <scope>NUCLEOTIDE SEQUENCE</scope>
</reference>
<dbReference type="GO" id="GO:0006412">
    <property type="term" value="P:translation"/>
    <property type="evidence" value="ECO:0007669"/>
    <property type="project" value="InterPro"/>
</dbReference>
<name>A0A0B4N4W9_9ASPA</name>
<evidence type="ECO:0000259" key="8">
    <source>
        <dbReference type="Pfam" id="PF00177"/>
    </source>
</evidence>
<dbReference type="GO" id="GO:0015935">
    <property type="term" value="C:small ribosomal subunit"/>
    <property type="evidence" value="ECO:0007669"/>
    <property type="project" value="InterPro"/>
</dbReference>
<evidence type="ECO:0000256" key="3">
    <source>
        <dbReference type="ARBA" id="ARBA00022730"/>
    </source>
</evidence>
<keyword evidence="6" id="KW-0687">Ribonucleoprotein</keyword>
<keyword evidence="4" id="KW-0694">RNA-binding</keyword>
<evidence type="ECO:0000256" key="1">
    <source>
        <dbReference type="ARBA" id="ARBA00002046"/>
    </source>
</evidence>
<evidence type="ECO:0000256" key="4">
    <source>
        <dbReference type="ARBA" id="ARBA00022884"/>
    </source>
</evidence>
<evidence type="ECO:0000313" key="9">
    <source>
        <dbReference type="EMBL" id="AII40866.1"/>
    </source>
</evidence>
<dbReference type="InterPro" id="IPR000235">
    <property type="entry name" value="Ribosomal_uS7"/>
</dbReference>
<comment type="similarity">
    <text evidence="2">Belongs to the universal ribosomal protein uS7 family.</text>
</comment>
<sequence length="158" mass="18440">MPRRGMIVEKNSRYDPIYKNKFVNMLVCNIMKNGKKSLAYKILYRVFLNIKEKTENNPLYVLRQAIRKVTPDITIRVIHTVGLNKRIPFEIGYIQGQKLAIRWILDASKKRTGKNMALLLSDELIDAAKSNGYAIRKKEEIKKMVEANRVYIRLINAE</sequence>
<evidence type="ECO:0000256" key="5">
    <source>
        <dbReference type="ARBA" id="ARBA00022980"/>
    </source>
</evidence>
<keyword evidence="5 9" id="KW-0689">Ribosomal protein</keyword>
<comment type="function">
    <text evidence="1">One of the primary rRNA binding proteins, it binds directly to 16S rRNA where it nucleates assembly of the head domain of the 30S subunit.</text>
</comment>
<keyword evidence="9" id="KW-0934">Plastid</keyword>
<protein>
    <recommendedName>
        <fullName evidence="7">30S ribosomal protein S7, chloroplastic</fullName>
    </recommendedName>
</protein>